<name>A0A162FYI0_9MICO</name>
<sequence length="91" mass="9516">MPPVEPPMPGSWATVTPPGEPPVAAEPIAPPRAGAAPERPAPPARPVTRTTRAATADGRQRYGEAVVREILGAQFIEEQPHTPRGPRVTGA</sequence>
<evidence type="ECO:0000256" key="1">
    <source>
        <dbReference type="SAM" id="MobiDB-lite"/>
    </source>
</evidence>
<evidence type="ECO:0000313" key="3">
    <source>
        <dbReference type="Proteomes" id="UP000076717"/>
    </source>
</evidence>
<reference evidence="2 3" key="1">
    <citation type="submission" date="2015-08" db="EMBL/GenBank/DDBJ databases">
        <title>Draft Genome Sequence of Rathayibacter sp. Strain VKM Ac-2596 Isolated from Leaf Gall Induced by Plant-Parasitic Nematodes.</title>
        <authorList>
            <person name="Vasilenko O.V."/>
            <person name="Starodumova I.P."/>
            <person name="Tarlachkov S.V."/>
            <person name="Dorofeeva L.V."/>
            <person name="Evtushenko L.I."/>
        </authorList>
    </citation>
    <scope>NUCLEOTIDE SEQUENCE [LARGE SCALE GENOMIC DNA]</scope>
    <source>
        <strain evidence="2 3">VKM Ac-2596</strain>
    </source>
</reference>
<keyword evidence="3" id="KW-1185">Reference proteome</keyword>
<feature type="compositionally biased region" description="Low complexity" evidence="1">
    <location>
        <begin position="13"/>
        <end position="38"/>
    </location>
</feature>
<evidence type="ECO:0000313" key="2">
    <source>
        <dbReference type="EMBL" id="KZX21440.1"/>
    </source>
</evidence>
<dbReference type="Proteomes" id="UP000076717">
    <property type="component" value="Unassembled WGS sequence"/>
</dbReference>
<feature type="compositionally biased region" description="Low complexity" evidence="1">
    <location>
        <begin position="46"/>
        <end position="56"/>
    </location>
</feature>
<protein>
    <submittedName>
        <fullName evidence="2">Uncharacterized protein</fullName>
    </submittedName>
</protein>
<dbReference type="PATRIC" id="fig|1671680.3.peg.1536"/>
<proteinExistence type="predicted"/>
<feature type="region of interest" description="Disordered" evidence="1">
    <location>
        <begin position="1"/>
        <end position="61"/>
    </location>
</feature>
<dbReference type="AlphaFoldDB" id="A0A162FYI0"/>
<comment type="caution">
    <text evidence="2">The sequence shown here is derived from an EMBL/GenBank/DDBJ whole genome shotgun (WGS) entry which is preliminary data.</text>
</comment>
<dbReference type="EMBL" id="LIIN01000039">
    <property type="protein sequence ID" value="KZX21440.1"/>
    <property type="molecule type" value="Genomic_DNA"/>
</dbReference>
<accession>A0A162FYI0</accession>
<gene>
    <name evidence="2" type="ORF">ACH61_01450</name>
</gene>
<organism evidence="2 3">
    <name type="scientific">Rathayibacter tanaceti</name>
    <dbReference type="NCBI Taxonomy" id="1671680"/>
    <lineage>
        <taxon>Bacteria</taxon>
        <taxon>Bacillati</taxon>
        <taxon>Actinomycetota</taxon>
        <taxon>Actinomycetes</taxon>
        <taxon>Micrococcales</taxon>
        <taxon>Microbacteriaceae</taxon>
        <taxon>Rathayibacter</taxon>
    </lineage>
</organism>